<proteinExistence type="predicted"/>
<comment type="caution">
    <text evidence="2">The sequence shown here is derived from an EMBL/GenBank/DDBJ whole genome shotgun (WGS) entry which is preliminary data.</text>
</comment>
<dbReference type="EMBL" id="CAVNYO010000444">
    <property type="protein sequence ID" value="CAK5281317.1"/>
    <property type="molecule type" value="Genomic_DNA"/>
</dbReference>
<feature type="domain" description="DUF7918" evidence="1">
    <location>
        <begin position="9"/>
        <end position="206"/>
    </location>
</feature>
<dbReference type="Pfam" id="PF25534">
    <property type="entry name" value="DUF7918"/>
    <property type="match status" value="1"/>
</dbReference>
<keyword evidence="3" id="KW-1185">Reference proteome</keyword>
<sequence>MLHFDKFDAWVTIDGQETVEYGVETAADEKKVTCWIASQLGKTFAVHVRSTAHPGVIAVYTRMDGKEVVGRVLYCGLQTPSTVSIDGALGENDTRPFMFSSLELSDDDRLLGQSSVSQDLGRIDVQLVPVLIASRSAPPQSYPSLETLKIHERSKKAVTQQVSLGQSTALPSPCRFAAVQRLGADLVNFSFRYRPLDVLRANDIAPPAARPPFPPAREVKPLRDTNSVEVKAEKKMKVKRGAGDVIDLTVDDAPPRK</sequence>
<feature type="non-terminal residue" evidence="2">
    <location>
        <position position="257"/>
    </location>
</feature>
<name>A0AAD2HT03_9AGAR</name>
<dbReference type="PANTHER" id="PTHR36223">
    <property type="entry name" value="BETA-LACTAMASE-TYPE TRANSPEPTIDASE FOLD DOMAIN CONTAINING PROTEIN"/>
    <property type="match status" value="1"/>
</dbReference>
<dbReference type="Proteomes" id="UP001295794">
    <property type="component" value="Unassembled WGS sequence"/>
</dbReference>
<dbReference type="InterPro" id="IPR057678">
    <property type="entry name" value="DUF7918"/>
</dbReference>
<gene>
    <name evidence="2" type="ORF">MYCIT1_LOCUS32348</name>
</gene>
<protein>
    <recommendedName>
        <fullName evidence="1">DUF7918 domain-containing protein</fullName>
    </recommendedName>
</protein>
<evidence type="ECO:0000313" key="2">
    <source>
        <dbReference type="EMBL" id="CAK5281317.1"/>
    </source>
</evidence>
<dbReference type="PANTHER" id="PTHR36223:SF1">
    <property type="entry name" value="TRANSCRIPTION ELONGATION FACTOR EAF N-TERMINAL DOMAIN-CONTAINING PROTEIN"/>
    <property type="match status" value="1"/>
</dbReference>
<dbReference type="AlphaFoldDB" id="A0AAD2HT03"/>
<organism evidence="2 3">
    <name type="scientific">Mycena citricolor</name>
    <dbReference type="NCBI Taxonomy" id="2018698"/>
    <lineage>
        <taxon>Eukaryota</taxon>
        <taxon>Fungi</taxon>
        <taxon>Dikarya</taxon>
        <taxon>Basidiomycota</taxon>
        <taxon>Agaricomycotina</taxon>
        <taxon>Agaricomycetes</taxon>
        <taxon>Agaricomycetidae</taxon>
        <taxon>Agaricales</taxon>
        <taxon>Marasmiineae</taxon>
        <taxon>Mycenaceae</taxon>
        <taxon>Mycena</taxon>
    </lineage>
</organism>
<accession>A0AAD2HT03</accession>
<evidence type="ECO:0000259" key="1">
    <source>
        <dbReference type="Pfam" id="PF25534"/>
    </source>
</evidence>
<evidence type="ECO:0000313" key="3">
    <source>
        <dbReference type="Proteomes" id="UP001295794"/>
    </source>
</evidence>
<reference evidence="2" key="1">
    <citation type="submission" date="2023-11" db="EMBL/GenBank/DDBJ databases">
        <authorList>
            <person name="De Vega J J."/>
            <person name="De Vega J J."/>
        </authorList>
    </citation>
    <scope>NUCLEOTIDE SEQUENCE</scope>
</reference>